<comment type="catalytic activity">
    <reaction evidence="1 9">
        <text>N-(5-phospho-beta-D-ribosyl)anthranilate = 1-(2-carboxyphenylamino)-1-deoxy-D-ribulose 5-phosphate</text>
        <dbReference type="Rhea" id="RHEA:21540"/>
        <dbReference type="ChEBI" id="CHEBI:18277"/>
        <dbReference type="ChEBI" id="CHEBI:58613"/>
        <dbReference type="EC" id="5.3.1.24"/>
    </reaction>
</comment>
<keyword evidence="6 9" id="KW-0822">Tryptophan biosynthesis</keyword>
<keyword evidence="8 9" id="KW-0413">Isomerase</keyword>
<evidence type="ECO:0000256" key="9">
    <source>
        <dbReference type="HAMAP-Rule" id="MF_00135"/>
    </source>
</evidence>
<dbReference type="InterPro" id="IPR044643">
    <property type="entry name" value="TrpF_fam"/>
</dbReference>
<dbReference type="InterPro" id="IPR013785">
    <property type="entry name" value="Aldolase_TIM"/>
</dbReference>
<comment type="pathway">
    <text evidence="2 9">Amino-acid biosynthesis; L-tryptophan biosynthesis; L-tryptophan from chorismate: step 3/5.</text>
</comment>
<dbReference type="GO" id="GO:0000162">
    <property type="term" value="P:L-tryptophan biosynthetic process"/>
    <property type="evidence" value="ECO:0007669"/>
    <property type="project" value="UniProtKB-UniRule"/>
</dbReference>
<reference evidence="11 12" key="1">
    <citation type="submission" date="2018-10" db="EMBL/GenBank/DDBJ databases">
        <title>Genomic Encyclopedia of Archaeal and Bacterial Type Strains, Phase II (KMG-II): from individual species to whole genera.</title>
        <authorList>
            <person name="Goeker M."/>
        </authorList>
    </citation>
    <scope>NUCLEOTIDE SEQUENCE [LARGE SCALE GENOMIC DNA]</scope>
    <source>
        <strain evidence="11 12">DSM 25217</strain>
    </source>
</reference>
<keyword evidence="7 9" id="KW-0057">Aromatic amino acid biosynthesis</keyword>
<evidence type="ECO:0000256" key="3">
    <source>
        <dbReference type="ARBA" id="ARBA00012572"/>
    </source>
</evidence>
<evidence type="ECO:0000256" key="6">
    <source>
        <dbReference type="ARBA" id="ARBA00022822"/>
    </source>
</evidence>
<evidence type="ECO:0000256" key="4">
    <source>
        <dbReference type="ARBA" id="ARBA00022272"/>
    </source>
</evidence>
<dbReference type="EC" id="5.3.1.24" evidence="3 9"/>
<dbReference type="PANTHER" id="PTHR42894">
    <property type="entry name" value="N-(5'-PHOSPHORIBOSYL)ANTHRANILATE ISOMERASE"/>
    <property type="match status" value="1"/>
</dbReference>
<dbReference type="NCBIfam" id="NF002295">
    <property type="entry name" value="PRK01222.1-1"/>
    <property type="match status" value="1"/>
</dbReference>
<dbReference type="Pfam" id="PF00697">
    <property type="entry name" value="PRAI"/>
    <property type="match status" value="1"/>
</dbReference>
<organism evidence="11 12">
    <name type="scientific">Eilatimonas milleporae</name>
    <dbReference type="NCBI Taxonomy" id="911205"/>
    <lineage>
        <taxon>Bacteria</taxon>
        <taxon>Pseudomonadati</taxon>
        <taxon>Pseudomonadota</taxon>
        <taxon>Alphaproteobacteria</taxon>
        <taxon>Kordiimonadales</taxon>
        <taxon>Kordiimonadaceae</taxon>
        <taxon>Eilatimonas</taxon>
    </lineage>
</organism>
<dbReference type="CDD" id="cd00405">
    <property type="entry name" value="PRAI"/>
    <property type="match status" value="1"/>
</dbReference>
<dbReference type="RefSeq" id="WP_121939777.1">
    <property type="nucleotide sequence ID" value="NZ_REFR01000014.1"/>
</dbReference>
<sequence length="221" mass="22171">MTASGVSVKICGLSEAETAHVAAGAGARWLGFVHFAPSPRHLDLAAARALAPDLPPKGPERVGVFAGADTGTMAAFADILSLDWVQLHGAETPDDIAALRDRLGLKVMKAISVGGPADIAAAAAYVGAADMILFDAKPPKDSVLPGGNAVSFPWGLMRGHDSALPWLLAGGLTAATVSQALADSGANALDVSSGVETAPGVKSASKIRAFLMAAKAAKQGA</sequence>
<gene>
    <name evidence="9" type="primary">trpF</name>
    <name evidence="11" type="ORF">BXY39_3132</name>
</gene>
<evidence type="ECO:0000256" key="1">
    <source>
        <dbReference type="ARBA" id="ARBA00001164"/>
    </source>
</evidence>
<accession>A0A3M0C319</accession>
<dbReference type="SUPFAM" id="SSF51366">
    <property type="entry name" value="Ribulose-phoshate binding barrel"/>
    <property type="match status" value="1"/>
</dbReference>
<dbReference type="GO" id="GO:0004640">
    <property type="term" value="F:phosphoribosylanthranilate isomerase activity"/>
    <property type="evidence" value="ECO:0007669"/>
    <property type="project" value="UniProtKB-UniRule"/>
</dbReference>
<dbReference type="InterPro" id="IPR001240">
    <property type="entry name" value="PRAI_dom"/>
</dbReference>
<evidence type="ECO:0000256" key="8">
    <source>
        <dbReference type="ARBA" id="ARBA00023235"/>
    </source>
</evidence>
<keyword evidence="5 9" id="KW-0028">Amino-acid biosynthesis</keyword>
<dbReference type="InterPro" id="IPR011060">
    <property type="entry name" value="RibuloseP-bd_barrel"/>
</dbReference>
<feature type="domain" description="N-(5'phosphoribosyl) anthranilate isomerase (PRAI)" evidence="10">
    <location>
        <begin position="8"/>
        <end position="211"/>
    </location>
</feature>
<protein>
    <recommendedName>
        <fullName evidence="4 9">N-(5'-phosphoribosyl)anthranilate isomerase</fullName>
        <shortName evidence="9">PRAI</shortName>
        <ecNumber evidence="3 9">5.3.1.24</ecNumber>
    </recommendedName>
</protein>
<comment type="caution">
    <text evidence="11">The sequence shown here is derived from an EMBL/GenBank/DDBJ whole genome shotgun (WGS) entry which is preliminary data.</text>
</comment>
<dbReference type="UniPathway" id="UPA00035">
    <property type="reaction ID" value="UER00042"/>
</dbReference>
<dbReference type="InParanoid" id="A0A3M0C319"/>
<dbReference type="AlphaFoldDB" id="A0A3M0C319"/>
<comment type="similarity">
    <text evidence="9">Belongs to the TrpF family.</text>
</comment>
<name>A0A3M0C319_9PROT</name>
<keyword evidence="12" id="KW-1185">Reference proteome</keyword>
<proteinExistence type="inferred from homology"/>
<evidence type="ECO:0000313" key="12">
    <source>
        <dbReference type="Proteomes" id="UP000271227"/>
    </source>
</evidence>
<evidence type="ECO:0000313" key="11">
    <source>
        <dbReference type="EMBL" id="RMB02780.1"/>
    </source>
</evidence>
<evidence type="ECO:0000256" key="2">
    <source>
        <dbReference type="ARBA" id="ARBA00004664"/>
    </source>
</evidence>
<dbReference type="Gene3D" id="3.20.20.70">
    <property type="entry name" value="Aldolase class I"/>
    <property type="match status" value="1"/>
</dbReference>
<evidence type="ECO:0000256" key="5">
    <source>
        <dbReference type="ARBA" id="ARBA00022605"/>
    </source>
</evidence>
<dbReference type="PANTHER" id="PTHR42894:SF1">
    <property type="entry name" value="N-(5'-PHOSPHORIBOSYL)ANTHRANILATE ISOMERASE"/>
    <property type="match status" value="1"/>
</dbReference>
<dbReference type="Proteomes" id="UP000271227">
    <property type="component" value="Unassembled WGS sequence"/>
</dbReference>
<dbReference type="OrthoDB" id="9796196at2"/>
<evidence type="ECO:0000256" key="7">
    <source>
        <dbReference type="ARBA" id="ARBA00023141"/>
    </source>
</evidence>
<dbReference type="EMBL" id="REFR01000014">
    <property type="protein sequence ID" value="RMB02780.1"/>
    <property type="molecule type" value="Genomic_DNA"/>
</dbReference>
<evidence type="ECO:0000259" key="10">
    <source>
        <dbReference type="Pfam" id="PF00697"/>
    </source>
</evidence>
<dbReference type="HAMAP" id="MF_00135">
    <property type="entry name" value="PRAI"/>
    <property type="match status" value="1"/>
</dbReference>